<dbReference type="PANTHER" id="PTHR34406:SF1">
    <property type="entry name" value="PROTEIN YCEI"/>
    <property type="match status" value="1"/>
</dbReference>
<evidence type="ECO:0000313" key="3">
    <source>
        <dbReference type="Proteomes" id="UP000031408"/>
    </source>
</evidence>
<dbReference type="EMBL" id="JSVC01000015">
    <property type="protein sequence ID" value="KIC94219.1"/>
    <property type="molecule type" value="Genomic_DNA"/>
</dbReference>
<dbReference type="Proteomes" id="UP000031408">
    <property type="component" value="Unassembled WGS sequence"/>
</dbReference>
<proteinExistence type="predicted"/>
<dbReference type="STRING" id="1349421.OI18_14095"/>
<comment type="caution">
    <text evidence="2">The sequence shown here is derived from an EMBL/GenBank/DDBJ whole genome shotgun (WGS) entry which is preliminary data.</text>
</comment>
<keyword evidence="3" id="KW-1185">Reference proteome</keyword>
<dbReference type="SUPFAM" id="SSF101874">
    <property type="entry name" value="YceI-like"/>
    <property type="match status" value="1"/>
</dbReference>
<dbReference type="Pfam" id="PF04264">
    <property type="entry name" value="YceI"/>
    <property type="match status" value="1"/>
</dbReference>
<name>A0A0C1IUP9_9BACT</name>
<protein>
    <recommendedName>
        <fullName evidence="1">Lipid/polyisoprenoid-binding YceI-like domain-containing protein</fullName>
    </recommendedName>
</protein>
<accession>A0A0C1IUP9</accession>
<organism evidence="2 3">
    <name type="scientific">Flavihumibacter solisilvae</name>
    <dbReference type="NCBI Taxonomy" id="1349421"/>
    <lineage>
        <taxon>Bacteria</taxon>
        <taxon>Pseudomonadati</taxon>
        <taxon>Bacteroidota</taxon>
        <taxon>Chitinophagia</taxon>
        <taxon>Chitinophagales</taxon>
        <taxon>Chitinophagaceae</taxon>
        <taxon>Flavihumibacter</taxon>
    </lineage>
</organism>
<dbReference type="Gene3D" id="2.40.128.110">
    <property type="entry name" value="Lipid/polyisoprenoid-binding, YceI-like"/>
    <property type="match status" value="1"/>
</dbReference>
<dbReference type="PANTHER" id="PTHR34406">
    <property type="entry name" value="PROTEIN YCEI"/>
    <property type="match status" value="1"/>
</dbReference>
<gene>
    <name evidence="2" type="ORF">OI18_14095</name>
</gene>
<evidence type="ECO:0000313" key="2">
    <source>
        <dbReference type="EMBL" id="KIC94219.1"/>
    </source>
</evidence>
<feature type="domain" description="Lipid/polyisoprenoid-binding YceI-like" evidence="1">
    <location>
        <begin position="51"/>
        <end position="173"/>
    </location>
</feature>
<dbReference type="InterPro" id="IPR007372">
    <property type="entry name" value="Lipid/polyisoprenoid-bd_YceI"/>
</dbReference>
<sequence length="178" mass="19840">MKVVLFLVILGSYVTGVNEKYLTKNGIARFYSKTDLEDIRAENKQVLAIIDPATSSVAVSMLMKGFLFPKALMQTHFNENYVESDRYPKATFEGTYADPVDVSRNGTYNVNVKGRLSLHGVTREISVPASIVVTDGVLSGKTTFQLVPEDFKIAIPSLVRDKIARKVDVEILFECKKQ</sequence>
<evidence type="ECO:0000259" key="1">
    <source>
        <dbReference type="Pfam" id="PF04264"/>
    </source>
</evidence>
<dbReference type="AlphaFoldDB" id="A0A0C1IUP9"/>
<reference evidence="2 3" key="1">
    <citation type="submission" date="2014-11" db="EMBL/GenBank/DDBJ databases">
        <title>Genome sequence of Flavihumibacter solisilvae 3-3.</title>
        <authorList>
            <person name="Zhou G."/>
            <person name="Li M."/>
            <person name="Wang G."/>
        </authorList>
    </citation>
    <scope>NUCLEOTIDE SEQUENCE [LARGE SCALE GENOMIC DNA]</scope>
    <source>
        <strain evidence="2 3">3-3</strain>
    </source>
</reference>
<dbReference type="InterPro" id="IPR036761">
    <property type="entry name" value="TTHA0802/YceI-like_sf"/>
</dbReference>